<dbReference type="KEGG" id="tet:TTHERM_00324380"/>
<dbReference type="GeneID" id="7844444"/>
<dbReference type="RefSeq" id="XP_001013026.1">
    <property type="nucleotide sequence ID" value="XM_001013026.1"/>
</dbReference>
<accession>Q237G0</accession>
<proteinExistence type="predicted"/>
<name>Q237G0_TETTS</name>
<reference evidence="2" key="1">
    <citation type="journal article" date="2006" name="PLoS Biol.">
        <title>Macronuclear genome sequence of the ciliate Tetrahymena thermophila, a model eukaryote.</title>
        <authorList>
            <person name="Eisen J.A."/>
            <person name="Coyne R.S."/>
            <person name="Wu M."/>
            <person name="Wu D."/>
            <person name="Thiagarajan M."/>
            <person name="Wortman J.R."/>
            <person name="Badger J.H."/>
            <person name="Ren Q."/>
            <person name="Amedeo P."/>
            <person name="Jones K.M."/>
            <person name="Tallon L.J."/>
            <person name="Delcher A.L."/>
            <person name="Salzberg S.L."/>
            <person name="Silva J.C."/>
            <person name="Haas B.J."/>
            <person name="Majoros W.H."/>
            <person name="Farzad M."/>
            <person name="Carlton J.M."/>
            <person name="Smith R.K. Jr."/>
            <person name="Garg J."/>
            <person name="Pearlman R.E."/>
            <person name="Karrer K.M."/>
            <person name="Sun L."/>
            <person name="Manning G."/>
            <person name="Elde N.C."/>
            <person name="Turkewitz A.P."/>
            <person name="Asai D.J."/>
            <person name="Wilkes D.E."/>
            <person name="Wang Y."/>
            <person name="Cai H."/>
            <person name="Collins K."/>
            <person name="Stewart B.A."/>
            <person name="Lee S.R."/>
            <person name="Wilamowska K."/>
            <person name="Weinberg Z."/>
            <person name="Ruzzo W.L."/>
            <person name="Wloga D."/>
            <person name="Gaertig J."/>
            <person name="Frankel J."/>
            <person name="Tsao C.-C."/>
            <person name="Gorovsky M.A."/>
            <person name="Keeling P.J."/>
            <person name="Waller R.F."/>
            <person name="Patron N.J."/>
            <person name="Cherry J.M."/>
            <person name="Stover N.A."/>
            <person name="Krieger C.J."/>
            <person name="del Toro C."/>
            <person name="Ryder H.F."/>
            <person name="Williamson S.C."/>
            <person name="Barbeau R.A."/>
            <person name="Hamilton E.P."/>
            <person name="Orias E."/>
        </authorList>
    </citation>
    <scope>NUCLEOTIDE SEQUENCE [LARGE SCALE GENOMIC DNA]</scope>
    <source>
        <strain evidence="2">SB210</strain>
    </source>
</reference>
<sequence>MNVRFRRMKILLKQIIFKPVFDELQQDQKLIQMGVYGLLLQKIQIYFSKYHIWKQIY</sequence>
<protein>
    <submittedName>
        <fullName evidence="1">Uncharacterized protein</fullName>
    </submittedName>
</protein>
<organism evidence="1 2">
    <name type="scientific">Tetrahymena thermophila (strain SB210)</name>
    <dbReference type="NCBI Taxonomy" id="312017"/>
    <lineage>
        <taxon>Eukaryota</taxon>
        <taxon>Sar</taxon>
        <taxon>Alveolata</taxon>
        <taxon>Ciliophora</taxon>
        <taxon>Intramacronucleata</taxon>
        <taxon>Oligohymenophorea</taxon>
        <taxon>Hymenostomatida</taxon>
        <taxon>Tetrahymenina</taxon>
        <taxon>Tetrahymenidae</taxon>
        <taxon>Tetrahymena</taxon>
    </lineage>
</organism>
<evidence type="ECO:0000313" key="1">
    <source>
        <dbReference type="EMBL" id="EAR92781.1"/>
    </source>
</evidence>
<dbReference type="EMBL" id="GG662743">
    <property type="protein sequence ID" value="EAR92781.1"/>
    <property type="molecule type" value="Genomic_DNA"/>
</dbReference>
<dbReference type="HOGENOM" id="CLU_3000664_0_0_1"/>
<evidence type="ECO:0000313" key="2">
    <source>
        <dbReference type="Proteomes" id="UP000009168"/>
    </source>
</evidence>
<gene>
    <name evidence="1" type="ORF">TTHERM_00324380</name>
</gene>
<dbReference type="InParanoid" id="Q237G0"/>
<dbReference type="AlphaFoldDB" id="Q237G0"/>
<keyword evidence="2" id="KW-1185">Reference proteome</keyword>
<dbReference type="Proteomes" id="UP000009168">
    <property type="component" value="Unassembled WGS sequence"/>
</dbReference>